<dbReference type="InterPro" id="IPR036390">
    <property type="entry name" value="WH_DNA-bd_sf"/>
</dbReference>
<evidence type="ECO:0000256" key="4">
    <source>
        <dbReference type="ARBA" id="ARBA00023163"/>
    </source>
</evidence>
<feature type="domain" description="Cyclic nucleotide-binding" evidence="5">
    <location>
        <begin position="1"/>
        <end position="72"/>
    </location>
</feature>
<evidence type="ECO:0000313" key="7">
    <source>
        <dbReference type="EMBL" id="MFK9090915.1"/>
    </source>
</evidence>
<dbReference type="PROSITE" id="PS51063">
    <property type="entry name" value="HTH_CRP_2"/>
    <property type="match status" value="1"/>
</dbReference>
<proteinExistence type="predicted"/>
<evidence type="ECO:0000256" key="2">
    <source>
        <dbReference type="ARBA" id="ARBA00023125"/>
    </source>
</evidence>
<dbReference type="Pfam" id="PF13545">
    <property type="entry name" value="HTH_Crp_2"/>
    <property type="match status" value="1"/>
</dbReference>
<dbReference type="EMBL" id="JBJHQH010000003">
    <property type="protein sequence ID" value="MFK9090915.1"/>
    <property type="molecule type" value="Genomic_DNA"/>
</dbReference>
<dbReference type="InterPro" id="IPR000595">
    <property type="entry name" value="cNMP-bd_dom"/>
</dbReference>
<keyword evidence="3" id="KW-0010">Activator</keyword>
<keyword evidence="4" id="KW-0804">Transcription</keyword>
<dbReference type="SUPFAM" id="SSF51206">
    <property type="entry name" value="cAMP-binding domain-like"/>
    <property type="match status" value="1"/>
</dbReference>
<dbReference type="InterPro" id="IPR012318">
    <property type="entry name" value="HTH_CRP"/>
</dbReference>
<dbReference type="InterPro" id="IPR018490">
    <property type="entry name" value="cNMP-bd_dom_sf"/>
</dbReference>
<keyword evidence="1" id="KW-0805">Transcription regulation</keyword>
<evidence type="ECO:0000256" key="3">
    <source>
        <dbReference type="ARBA" id="ARBA00023159"/>
    </source>
</evidence>
<dbReference type="RefSeq" id="WP_406579601.1">
    <property type="nucleotide sequence ID" value="NZ_JBJHQH010000003.1"/>
</dbReference>
<dbReference type="CDD" id="cd00038">
    <property type="entry name" value="CAP_ED"/>
    <property type="match status" value="1"/>
</dbReference>
<evidence type="ECO:0000256" key="1">
    <source>
        <dbReference type="ARBA" id="ARBA00023015"/>
    </source>
</evidence>
<dbReference type="SUPFAM" id="SSF46785">
    <property type="entry name" value="Winged helix' DNA-binding domain"/>
    <property type="match status" value="1"/>
</dbReference>
<evidence type="ECO:0000313" key="8">
    <source>
        <dbReference type="Proteomes" id="UP001623041"/>
    </source>
</evidence>
<accession>A0ABW8RF76</accession>
<evidence type="ECO:0000259" key="6">
    <source>
        <dbReference type="PROSITE" id="PS51063"/>
    </source>
</evidence>
<dbReference type="Pfam" id="PF00027">
    <property type="entry name" value="cNMP_binding"/>
    <property type="match status" value="1"/>
</dbReference>
<evidence type="ECO:0000259" key="5">
    <source>
        <dbReference type="PROSITE" id="PS50042"/>
    </source>
</evidence>
<dbReference type="Gene3D" id="2.60.120.10">
    <property type="entry name" value="Jelly Rolls"/>
    <property type="match status" value="1"/>
</dbReference>
<dbReference type="SMART" id="SM00419">
    <property type="entry name" value="HTH_CRP"/>
    <property type="match status" value="1"/>
</dbReference>
<dbReference type="PROSITE" id="PS50042">
    <property type="entry name" value="CNMP_BINDING_3"/>
    <property type="match status" value="1"/>
</dbReference>
<dbReference type="InterPro" id="IPR014710">
    <property type="entry name" value="RmlC-like_jellyroll"/>
</dbReference>
<feature type="domain" description="HTH crp-type" evidence="6">
    <location>
        <begin position="131"/>
        <end position="195"/>
    </location>
</feature>
<keyword evidence="8" id="KW-1185">Reference proteome</keyword>
<dbReference type="Proteomes" id="UP001623041">
    <property type="component" value="Unassembled WGS sequence"/>
</dbReference>
<name>A0ABW8RF76_9BACI</name>
<comment type="caution">
    <text evidence="7">The sequence shown here is derived from an EMBL/GenBank/DDBJ whole genome shotgun (WGS) entry which is preliminary data.</text>
</comment>
<gene>
    <name evidence="7" type="ORF">ACJEBI_05395</name>
</gene>
<protein>
    <submittedName>
        <fullName evidence="7">Crp/Fnr family transcriptional regulator</fullName>
    </submittedName>
</protein>
<sequence>MKELLYKWEPFLKYGQRFQAERQKLIYRQGEKGRGFYYLCIGEIKITLLSDQGNERIINIVPPGMLFGEHGIQQEPYLTSATTTCPSIIYYFSDEAVAEIYTEFPDAASIYTDSLIYKFRTLAEIISLIDSPIEQQMAYYLVKLYEENGSATMNQTAFAKYLGSSRITVNKVIQKWKQDHYITLEGRKIIIKNIKPLKAIANNPDT</sequence>
<keyword evidence="2" id="KW-0238">DNA-binding</keyword>
<organism evidence="7 8">
    <name type="scientific">Bacillus salipaludis</name>
    <dbReference type="NCBI Taxonomy" id="2547811"/>
    <lineage>
        <taxon>Bacteria</taxon>
        <taxon>Bacillati</taxon>
        <taxon>Bacillota</taxon>
        <taxon>Bacilli</taxon>
        <taxon>Bacillales</taxon>
        <taxon>Bacillaceae</taxon>
        <taxon>Bacillus</taxon>
    </lineage>
</organism>
<reference evidence="7 8" key="1">
    <citation type="submission" date="2024-11" db="EMBL/GenBank/DDBJ databases">
        <authorList>
            <person name="Lucas J.A."/>
        </authorList>
    </citation>
    <scope>NUCLEOTIDE SEQUENCE [LARGE SCALE GENOMIC DNA]</scope>
    <source>
        <strain evidence="7 8">Z 5.4</strain>
    </source>
</reference>